<dbReference type="PROSITE" id="PS00329">
    <property type="entry name" value="HSP70_2"/>
    <property type="match status" value="1"/>
</dbReference>
<dbReference type="Gene3D" id="2.60.34.10">
    <property type="entry name" value="Substrate Binding Domain Of DNAk, Chain A, domain 1"/>
    <property type="match status" value="1"/>
</dbReference>
<dbReference type="GO" id="GO:0005524">
    <property type="term" value="F:ATP binding"/>
    <property type="evidence" value="ECO:0007669"/>
    <property type="project" value="UniProtKB-KW"/>
</dbReference>
<dbReference type="PROSITE" id="PS01036">
    <property type="entry name" value="HSP70_3"/>
    <property type="match status" value="1"/>
</dbReference>
<organism evidence="6 7">
    <name type="scientific">Potamilus streckersoni</name>
    <dbReference type="NCBI Taxonomy" id="2493646"/>
    <lineage>
        <taxon>Eukaryota</taxon>
        <taxon>Metazoa</taxon>
        <taxon>Spiralia</taxon>
        <taxon>Lophotrochozoa</taxon>
        <taxon>Mollusca</taxon>
        <taxon>Bivalvia</taxon>
        <taxon>Autobranchia</taxon>
        <taxon>Heteroconchia</taxon>
        <taxon>Palaeoheterodonta</taxon>
        <taxon>Unionida</taxon>
        <taxon>Unionoidea</taxon>
        <taxon>Unionidae</taxon>
        <taxon>Ambleminae</taxon>
        <taxon>Lampsilini</taxon>
        <taxon>Potamilus</taxon>
    </lineage>
</organism>
<evidence type="ECO:0000256" key="2">
    <source>
        <dbReference type="ARBA" id="ARBA00022741"/>
    </source>
</evidence>
<dbReference type="Pfam" id="PF00012">
    <property type="entry name" value="HSP70"/>
    <property type="match status" value="1"/>
</dbReference>
<name>A0AAE0W7C4_9BIVA</name>
<keyword evidence="2 4" id="KW-0547">Nucleotide-binding</keyword>
<keyword evidence="5" id="KW-0175">Coiled coil</keyword>
<reference evidence="6" key="3">
    <citation type="submission" date="2023-05" db="EMBL/GenBank/DDBJ databases">
        <authorList>
            <person name="Smith C.H."/>
        </authorList>
    </citation>
    <scope>NUCLEOTIDE SEQUENCE</scope>
    <source>
        <strain evidence="6">CHS0354</strain>
        <tissue evidence="6">Mantle</tissue>
    </source>
</reference>
<comment type="caution">
    <text evidence="6">The sequence shown here is derived from an EMBL/GenBank/DDBJ whole genome shotgun (WGS) entry which is preliminary data.</text>
</comment>
<dbReference type="PANTHER" id="PTHR19375">
    <property type="entry name" value="HEAT SHOCK PROTEIN 70KDA"/>
    <property type="match status" value="1"/>
</dbReference>
<evidence type="ECO:0000313" key="6">
    <source>
        <dbReference type="EMBL" id="KAK3604813.1"/>
    </source>
</evidence>
<evidence type="ECO:0000256" key="1">
    <source>
        <dbReference type="ARBA" id="ARBA00007381"/>
    </source>
</evidence>
<reference evidence="6" key="2">
    <citation type="journal article" date="2021" name="Genome Biol. Evol.">
        <title>Developing a high-quality reference genome for a parasitic bivalve with doubly uniparental inheritance (Bivalvia: Unionida).</title>
        <authorList>
            <person name="Smith C.H."/>
        </authorList>
    </citation>
    <scope>NUCLEOTIDE SEQUENCE</scope>
    <source>
        <strain evidence="6">CHS0354</strain>
        <tissue evidence="6">Mantle</tissue>
    </source>
</reference>
<feature type="coiled-coil region" evidence="5">
    <location>
        <begin position="275"/>
        <end position="302"/>
    </location>
</feature>
<dbReference type="PRINTS" id="PR00301">
    <property type="entry name" value="HEATSHOCK70"/>
</dbReference>
<dbReference type="Gene3D" id="3.90.640.10">
    <property type="entry name" value="Actin, Chain A, domain 4"/>
    <property type="match status" value="1"/>
</dbReference>
<keyword evidence="7" id="KW-1185">Reference proteome</keyword>
<dbReference type="InterPro" id="IPR013126">
    <property type="entry name" value="Hsp_70_fam"/>
</dbReference>
<protein>
    <recommendedName>
        <fullName evidence="8">Molecular chaperone DnaK</fullName>
    </recommendedName>
</protein>
<comment type="similarity">
    <text evidence="1 4">Belongs to the heat shock protein 70 family.</text>
</comment>
<dbReference type="FunFam" id="3.90.640.10:FF:000003">
    <property type="entry name" value="Molecular chaperone DnaK"/>
    <property type="match status" value="1"/>
</dbReference>
<reference evidence="6" key="1">
    <citation type="journal article" date="2021" name="Genome Biol. Evol.">
        <title>A High-Quality Reference Genome for a Parasitic Bivalve with Doubly Uniparental Inheritance (Bivalvia: Unionida).</title>
        <authorList>
            <person name="Smith C.H."/>
        </authorList>
    </citation>
    <scope>NUCLEOTIDE SEQUENCE</scope>
    <source>
        <strain evidence="6">CHS0354</strain>
    </source>
</reference>
<dbReference type="SUPFAM" id="SSF100920">
    <property type="entry name" value="Heat shock protein 70kD (HSP70), peptide-binding domain"/>
    <property type="match status" value="1"/>
</dbReference>
<dbReference type="InterPro" id="IPR043129">
    <property type="entry name" value="ATPase_NBD"/>
</dbReference>
<dbReference type="EMBL" id="JAEAOA010000085">
    <property type="protein sequence ID" value="KAK3604813.1"/>
    <property type="molecule type" value="Genomic_DNA"/>
</dbReference>
<keyword evidence="3 4" id="KW-0067">ATP-binding</keyword>
<dbReference type="Gene3D" id="3.30.420.40">
    <property type="match status" value="2"/>
</dbReference>
<gene>
    <name evidence="6" type="ORF">CHS0354_000475</name>
</gene>
<dbReference type="GO" id="GO:0140662">
    <property type="term" value="F:ATP-dependent protein folding chaperone"/>
    <property type="evidence" value="ECO:0007669"/>
    <property type="project" value="InterPro"/>
</dbReference>
<dbReference type="InterPro" id="IPR018181">
    <property type="entry name" value="Heat_shock_70_CS"/>
</dbReference>
<evidence type="ECO:0000313" key="7">
    <source>
        <dbReference type="Proteomes" id="UP001195483"/>
    </source>
</evidence>
<dbReference type="Proteomes" id="UP001195483">
    <property type="component" value="Unassembled WGS sequence"/>
</dbReference>
<evidence type="ECO:0000256" key="4">
    <source>
        <dbReference type="RuleBase" id="RU003322"/>
    </source>
</evidence>
<evidence type="ECO:0000256" key="3">
    <source>
        <dbReference type="ARBA" id="ARBA00022840"/>
    </source>
</evidence>
<dbReference type="PROSITE" id="PS00297">
    <property type="entry name" value="HSP70_1"/>
    <property type="match status" value="1"/>
</dbReference>
<evidence type="ECO:0008006" key="8">
    <source>
        <dbReference type="Google" id="ProtNLM"/>
    </source>
</evidence>
<evidence type="ECO:0000256" key="5">
    <source>
        <dbReference type="SAM" id="Coils"/>
    </source>
</evidence>
<accession>A0AAE0W7C4</accession>
<sequence length="596" mass="65627">MDSSKRSNPILATKKSTIKRERIIGIDLGTTNSLVSYMHDDHPAIIANKTTGKRSLSSVVYFDDSFKPHVGLNLDQATVPISSNRFIYSIKRLMGRAFADAKNEQHYLSYAISESESERICKVEISNGNETRFFTPIEISSMILSELKQWAEAYFEEPVEKAVITVPAYFNDSQRTATKMAGKLAGLNVIRIINEPTAASLAYGLDRTKDGTIVIYDFGGGTFDVSILKLDNGIFEVLATNGNTHLGGDDINNALLTMILSNIKQTYNIDLNTKIPSHRNILAELKTAIEQAKKDLSQQETTQIIFTLSTETEKKKIMFDLDRTTLNQIALPFIEQTKAACLQALSDAEIKTTDITAVALVGGVTRMPLVKKYVTEIFDGLIPHDELNPDEAVALGAGIQAGVLSGQTDDVLLLDVTPLTLSIETVGGVVAPLIRRNSKIPIKAMQEFTTSMDNQTGVTIHVVQGEREFVTDNRSLAKFTLKPIPPMPAGLPRILVTFMLDQNGTLSVFAKDKHTGIEQHVEVNPTYGLKDEEVEAMLLAGFENAETDVENRLFAEAKSEAQSVHLAISKSLTLNQNIFLTLSTDEQTRILEAQKN</sequence>
<proteinExistence type="inferred from homology"/>
<dbReference type="AlphaFoldDB" id="A0AAE0W7C4"/>
<dbReference type="SUPFAM" id="SSF53067">
    <property type="entry name" value="Actin-like ATPase domain"/>
    <property type="match status" value="2"/>
</dbReference>
<dbReference type="InterPro" id="IPR029047">
    <property type="entry name" value="HSP70_peptide-bd_sf"/>
</dbReference>